<dbReference type="Proteomes" id="UP000073492">
    <property type="component" value="Unassembled WGS sequence"/>
</dbReference>
<dbReference type="AlphaFoldDB" id="A0A139IAX3"/>
<proteinExistence type="predicted"/>
<keyword evidence="2" id="KW-1185">Reference proteome</keyword>
<comment type="caution">
    <text evidence="1">The sequence shown here is derived from an EMBL/GenBank/DDBJ whole genome shotgun (WGS) entry which is preliminary data.</text>
</comment>
<name>A0A139IAX3_9PEZI</name>
<organism evidence="1 2">
    <name type="scientific">Pseudocercospora musae</name>
    <dbReference type="NCBI Taxonomy" id="113226"/>
    <lineage>
        <taxon>Eukaryota</taxon>
        <taxon>Fungi</taxon>
        <taxon>Dikarya</taxon>
        <taxon>Ascomycota</taxon>
        <taxon>Pezizomycotina</taxon>
        <taxon>Dothideomycetes</taxon>
        <taxon>Dothideomycetidae</taxon>
        <taxon>Mycosphaerellales</taxon>
        <taxon>Mycosphaerellaceae</taxon>
        <taxon>Pseudocercospora</taxon>
    </lineage>
</organism>
<dbReference type="EMBL" id="LFZO01000182">
    <property type="protein sequence ID" value="KXT11799.1"/>
    <property type="molecule type" value="Genomic_DNA"/>
</dbReference>
<gene>
    <name evidence="1" type="ORF">AC579_9241</name>
</gene>
<evidence type="ECO:0000313" key="1">
    <source>
        <dbReference type="EMBL" id="KXT11799.1"/>
    </source>
</evidence>
<accession>A0A139IAX3</accession>
<protein>
    <submittedName>
        <fullName evidence="1">Uncharacterized protein</fullName>
    </submittedName>
</protein>
<sequence length="104" mass="11457">MVRVAQQKVHEIGESEFVNGSLLNFVSSADAQMAPGKQVDAGVELCRAEVVHLDEKLGELPERMPVHSQLAASREESLLTLSDVQYPVAGARLIELFKKPECRQ</sequence>
<evidence type="ECO:0000313" key="2">
    <source>
        <dbReference type="Proteomes" id="UP000073492"/>
    </source>
</evidence>
<reference evidence="1 2" key="1">
    <citation type="submission" date="2015-07" db="EMBL/GenBank/DDBJ databases">
        <title>Comparative genomics of the Sigatoka disease complex on banana suggests a link between parallel evolutionary changes in Pseudocercospora fijiensis and Pseudocercospora eumusae and increased virulence on the banana host.</title>
        <authorList>
            <person name="Chang T.-C."/>
            <person name="Salvucci A."/>
            <person name="Crous P.W."/>
            <person name="Stergiopoulos I."/>
        </authorList>
    </citation>
    <scope>NUCLEOTIDE SEQUENCE [LARGE SCALE GENOMIC DNA]</scope>
    <source>
        <strain evidence="1 2">CBS 116634</strain>
    </source>
</reference>